<dbReference type="InterPro" id="IPR040441">
    <property type="entry name" value="CFA20/CFAP20DC"/>
</dbReference>
<dbReference type="AlphaFoldDB" id="A0A8T2JAE5"/>
<organism evidence="2 3">
    <name type="scientific">Hymenochirus boettgeri</name>
    <name type="common">Congo dwarf clawed frog</name>
    <dbReference type="NCBI Taxonomy" id="247094"/>
    <lineage>
        <taxon>Eukaryota</taxon>
        <taxon>Metazoa</taxon>
        <taxon>Chordata</taxon>
        <taxon>Craniata</taxon>
        <taxon>Vertebrata</taxon>
        <taxon>Euteleostomi</taxon>
        <taxon>Amphibia</taxon>
        <taxon>Batrachia</taxon>
        <taxon>Anura</taxon>
        <taxon>Pipoidea</taxon>
        <taxon>Pipidae</taxon>
        <taxon>Pipinae</taxon>
        <taxon>Hymenochirus</taxon>
    </lineage>
</organism>
<reference evidence="2" key="1">
    <citation type="thesis" date="2020" institute="ProQuest LLC" country="789 East Eisenhower Parkway, Ann Arbor, MI, USA">
        <title>Comparative Genomics and Chromosome Evolution.</title>
        <authorList>
            <person name="Mudd A.B."/>
        </authorList>
    </citation>
    <scope>NUCLEOTIDE SEQUENCE</scope>
    <source>
        <strain evidence="2">Female2</strain>
        <tissue evidence="2">Blood</tissue>
    </source>
</reference>
<accession>A0A8T2JAE5</accession>
<protein>
    <recommendedName>
        <fullName evidence="1">CFA20 domain-containing protein</fullName>
    </recommendedName>
</protein>
<dbReference type="EMBL" id="JAACNH010000006">
    <property type="protein sequence ID" value="KAG8440673.1"/>
    <property type="molecule type" value="Genomic_DNA"/>
</dbReference>
<feature type="domain" description="CFA20" evidence="1">
    <location>
        <begin position="1"/>
        <end position="68"/>
    </location>
</feature>
<gene>
    <name evidence="2" type="ORF">GDO86_006427</name>
</gene>
<dbReference type="Proteomes" id="UP000812440">
    <property type="component" value="Chromosome 3"/>
</dbReference>
<proteinExistence type="predicted"/>
<evidence type="ECO:0000313" key="2">
    <source>
        <dbReference type="EMBL" id="KAG8440673.1"/>
    </source>
</evidence>
<sequence>MFKNEFQGGAFVEIFSTQGKDPTARWKISGSQSAIWKDFDKEVKSFVFILEGNSQTIKMQLPKDSRHTRFVFMCSLNYLLSSFSKSMVFYLICSTSSLTASVYSHSDLGNLKGKYTISKDTLSSFYFILK</sequence>
<name>A0A8T2JAE5_9PIPI</name>
<keyword evidence="3" id="KW-1185">Reference proteome</keyword>
<dbReference type="PANTHER" id="PTHR12458">
    <property type="entry name" value="ORF PROTEIN"/>
    <property type="match status" value="1"/>
</dbReference>
<dbReference type="OrthoDB" id="10261083at2759"/>
<comment type="caution">
    <text evidence="2">The sequence shown here is derived from an EMBL/GenBank/DDBJ whole genome shotgun (WGS) entry which is preliminary data.</text>
</comment>
<evidence type="ECO:0000259" key="1">
    <source>
        <dbReference type="Pfam" id="PF05018"/>
    </source>
</evidence>
<evidence type="ECO:0000313" key="3">
    <source>
        <dbReference type="Proteomes" id="UP000812440"/>
    </source>
</evidence>
<feature type="non-terminal residue" evidence="2">
    <location>
        <position position="1"/>
    </location>
</feature>
<dbReference type="InterPro" id="IPR007714">
    <property type="entry name" value="CFA20_dom"/>
</dbReference>
<dbReference type="Pfam" id="PF05018">
    <property type="entry name" value="CFA20_dom"/>
    <property type="match status" value="1"/>
</dbReference>